<dbReference type="Proteomes" id="UP000256541">
    <property type="component" value="Unassembled WGS sequence"/>
</dbReference>
<evidence type="ECO:0000256" key="1">
    <source>
        <dbReference type="SAM" id="MobiDB-lite"/>
    </source>
</evidence>
<comment type="caution">
    <text evidence="2">The sequence shown here is derived from an EMBL/GenBank/DDBJ whole genome shotgun (WGS) entry which is preliminary data.</text>
</comment>
<evidence type="ECO:0008006" key="4">
    <source>
        <dbReference type="Google" id="ProtNLM"/>
    </source>
</evidence>
<dbReference type="AlphaFoldDB" id="A0A3E0VW60"/>
<feature type="compositionally biased region" description="Basic and acidic residues" evidence="1">
    <location>
        <begin position="17"/>
        <end position="35"/>
    </location>
</feature>
<dbReference type="Pfam" id="PF11964">
    <property type="entry name" value="SpoIIAA-like"/>
    <property type="match status" value="1"/>
</dbReference>
<sequence length="212" mass="22882">MSADGSGMPVAGAGDGPPRDSSRAESPPEHPETSRRAASPRVMAARVRGRAAENVIGASRWRVSSPSNLSIGCRRGRIRCNRRCPEPRAHNGLMLTGRQLPDTHIFEIDYAGAVDAAEFIALRDALAAFLDANDPADILGIYSDLDLTKIEPKALWEDLKSAGLEKKVRRAALLTGSLMLKTLARGASHFIQADVRVFGLDERAAALEWLDS</sequence>
<gene>
    <name evidence="2" type="ORF">B7R22_13160</name>
</gene>
<dbReference type="InterPro" id="IPR021866">
    <property type="entry name" value="SpoIIAA-like"/>
</dbReference>
<accession>A0A3E0VW60</accession>
<evidence type="ECO:0000313" key="2">
    <source>
        <dbReference type="EMBL" id="RFA13598.1"/>
    </source>
</evidence>
<proteinExistence type="predicted"/>
<dbReference type="InterPro" id="IPR036513">
    <property type="entry name" value="STAS_dom_sf"/>
</dbReference>
<name>A0A3E0VW60_9MICO</name>
<dbReference type="InterPro" id="IPR038396">
    <property type="entry name" value="SpoIIAA-like_sf"/>
</dbReference>
<evidence type="ECO:0000313" key="3">
    <source>
        <dbReference type="Proteomes" id="UP000256541"/>
    </source>
</evidence>
<dbReference type="EMBL" id="NBXB01000034">
    <property type="protein sequence ID" value="RFA13598.1"/>
    <property type="molecule type" value="Genomic_DNA"/>
</dbReference>
<reference evidence="2 3" key="1">
    <citation type="submission" date="2017-04" db="EMBL/GenBank/DDBJ databases">
        <title>Comparative genome analysis of Subtercola boreus.</title>
        <authorList>
            <person name="Cho Y.-J."/>
            <person name="Cho A."/>
            <person name="Kim O.-S."/>
            <person name="Lee J.-I."/>
        </authorList>
    </citation>
    <scope>NUCLEOTIDE SEQUENCE [LARGE SCALE GENOMIC DNA]</scope>
    <source>
        <strain evidence="2 3">P27479</strain>
    </source>
</reference>
<dbReference type="Gene3D" id="3.40.50.10600">
    <property type="entry name" value="SpoIIaa-like domains"/>
    <property type="match status" value="1"/>
</dbReference>
<organism evidence="2 3">
    <name type="scientific">Subtercola boreus</name>
    <dbReference type="NCBI Taxonomy" id="120213"/>
    <lineage>
        <taxon>Bacteria</taxon>
        <taxon>Bacillati</taxon>
        <taxon>Actinomycetota</taxon>
        <taxon>Actinomycetes</taxon>
        <taxon>Micrococcales</taxon>
        <taxon>Microbacteriaceae</taxon>
        <taxon>Subtercola</taxon>
    </lineage>
</organism>
<dbReference type="SUPFAM" id="SSF52091">
    <property type="entry name" value="SpoIIaa-like"/>
    <property type="match status" value="1"/>
</dbReference>
<feature type="region of interest" description="Disordered" evidence="1">
    <location>
        <begin position="1"/>
        <end position="43"/>
    </location>
</feature>
<protein>
    <recommendedName>
        <fullName evidence="4">STAS/SEC14 domain-containing protein</fullName>
    </recommendedName>
</protein>